<evidence type="ECO:0000256" key="5">
    <source>
        <dbReference type="ARBA" id="ARBA00023254"/>
    </source>
</evidence>
<dbReference type="Gene3D" id="3.30.40.10">
    <property type="entry name" value="Zinc/RING finger domain, C3HC4 (zinc finger)"/>
    <property type="match status" value="1"/>
</dbReference>
<organism evidence="7">
    <name type="scientific">Graphocephala atropunctata</name>
    <dbReference type="NCBI Taxonomy" id="36148"/>
    <lineage>
        <taxon>Eukaryota</taxon>
        <taxon>Metazoa</taxon>
        <taxon>Ecdysozoa</taxon>
        <taxon>Arthropoda</taxon>
        <taxon>Hexapoda</taxon>
        <taxon>Insecta</taxon>
        <taxon>Pterygota</taxon>
        <taxon>Neoptera</taxon>
        <taxon>Paraneoptera</taxon>
        <taxon>Hemiptera</taxon>
        <taxon>Auchenorrhyncha</taxon>
        <taxon>Membracoidea</taxon>
        <taxon>Cicadellidae</taxon>
        <taxon>Cicadellinae</taxon>
        <taxon>Cicadellini</taxon>
        <taxon>Graphocephala</taxon>
    </lineage>
</organism>
<gene>
    <name evidence="7" type="ORF">g.28144</name>
    <name evidence="8" type="ORF">g.28145</name>
</gene>
<evidence type="ECO:0000256" key="2">
    <source>
        <dbReference type="ARBA" id="ARBA00004286"/>
    </source>
</evidence>
<dbReference type="InterPro" id="IPR003511">
    <property type="entry name" value="HORMA_dom"/>
</dbReference>
<accession>A0A1B6L3N7</accession>
<evidence type="ECO:0000259" key="6">
    <source>
        <dbReference type="PROSITE" id="PS50815"/>
    </source>
</evidence>
<evidence type="ECO:0000313" key="8">
    <source>
        <dbReference type="EMBL" id="JAT26901.1"/>
    </source>
</evidence>
<dbReference type="InterPro" id="IPR036570">
    <property type="entry name" value="HORMA_dom_sf"/>
</dbReference>
<sequence>MPYVQLQKPKQKTLTKEFVLENPNISVQQSVEFMRKLTAVAVSTISYLRNVFPSSAFSTKKLNGTKIWLLKGSDDIPGTHTLISWIKDAFEAVRAHILKKMILVLEQPDEGITLEVYSFNFSYNFEEISCQLLSEKTGHQLLVKSKNVPENMKRAIQQLLRSVLVLVQGLKPLPTNCELSMRLEFNENVPVDFELPKFFTVVDSLDINFPPEAHTIKLGKVESKFTAIALSTKTILNKEDETENETEEDQLVQSSQPEVKTTTCFMDNDIRNTSQLLPAEARTLTENMSLVSLIEKEISCICECNNELSAVIKCCSCRTYQHKACYKLSDDQERPQHICVNCHEPNSSDKACTDVELIGNKNRKFEALYRRALVHCLTTVRVSSKTFTDLLELPKQMALKIFNKLENDGFLRPGKSPSRSVKTEHLRENAFNNYFGPSSVAQLELMDTDENALVRSSNDIEIISLKRTQNLDDDYPMGQQKRFKYASNQRQYNIQPCP</sequence>
<dbReference type="GO" id="GO:0005634">
    <property type="term" value="C:nucleus"/>
    <property type="evidence" value="ECO:0007669"/>
    <property type="project" value="UniProtKB-SubCell"/>
</dbReference>
<protein>
    <recommendedName>
        <fullName evidence="6">HORMA domain-containing protein</fullName>
    </recommendedName>
</protein>
<dbReference type="SUPFAM" id="SSF56019">
    <property type="entry name" value="The spindle assembly checkpoint protein mad2"/>
    <property type="match status" value="1"/>
</dbReference>
<evidence type="ECO:0000256" key="4">
    <source>
        <dbReference type="ARBA" id="ARBA00023242"/>
    </source>
</evidence>
<dbReference type="EMBL" id="GEBQ01021726">
    <property type="protein sequence ID" value="JAT18251.1"/>
    <property type="molecule type" value="Transcribed_RNA"/>
</dbReference>
<dbReference type="Pfam" id="PF02301">
    <property type="entry name" value="HORMA"/>
    <property type="match status" value="1"/>
</dbReference>
<evidence type="ECO:0000256" key="3">
    <source>
        <dbReference type="ARBA" id="ARBA00022454"/>
    </source>
</evidence>
<dbReference type="PROSITE" id="PS50815">
    <property type="entry name" value="HORMA"/>
    <property type="match status" value="1"/>
</dbReference>
<dbReference type="EMBL" id="GEBQ01013076">
    <property type="protein sequence ID" value="JAT26901.1"/>
    <property type="molecule type" value="Transcribed_RNA"/>
</dbReference>
<dbReference type="InterPro" id="IPR051294">
    <property type="entry name" value="HORMA_MeioticProgression"/>
</dbReference>
<comment type="subcellular location">
    <subcellularLocation>
        <location evidence="2">Chromosome</location>
    </subcellularLocation>
    <subcellularLocation>
        <location evidence="1">Nucleus</location>
    </subcellularLocation>
</comment>
<dbReference type="AlphaFoldDB" id="A0A1B6L3N7"/>
<keyword evidence="5" id="KW-0469">Meiosis</keyword>
<dbReference type="PANTHER" id="PTHR48225">
    <property type="entry name" value="HORMA DOMAIN-CONTAINING PROTEIN 1"/>
    <property type="match status" value="1"/>
</dbReference>
<name>A0A1B6L3N7_9HEMI</name>
<reference evidence="7" key="1">
    <citation type="submission" date="2015-11" db="EMBL/GenBank/DDBJ databases">
        <title>De novo transcriptome assembly of four potential Pierce s Disease insect vectors from Arizona vineyards.</title>
        <authorList>
            <person name="Tassone E.E."/>
        </authorList>
    </citation>
    <scope>NUCLEOTIDE SEQUENCE</scope>
</reference>
<dbReference type="Gene3D" id="3.30.900.10">
    <property type="entry name" value="HORMA domain"/>
    <property type="match status" value="1"/>
</dbReference>
<evidence type="ECO:0000313" key="7">
    <source>
        <dbReference type="EMBL" id="JAT18251.1"/>
    </source>
</evidence>
<proteinExistence type="predicted"/>
<keyword evidence="3" id="KW-0158">Chromosome</keyword>
<dbReference type="PANTHER" id="PTHR48225:SF7">
    <property type="entry name" value="MEIOSIS-SPECIFIC PROTEIN HOP1"/>
    <property type="match status" value="1"/>
</dbReference>
<feature type="domain" description="HORMA" evidence="6">
    <location>
        <begin position="28"/>
        <end position="232"/>
    </location>
</feature>
<evidence type="ECO:0000256" key="1">
    <source>
        <dbReference type="ARBA" id="ARBA00004123"/>
    </source>
</evidence>
<dbReference type="InterPro" id="IPR013083">
    <property type="entry name" value="Znf_RING/FYVE/PHD"/>
</dbReference>
<dbReference type="GO" id="GO:0005694">
    <property type="term" value="C:chromosome"/>
    <property type="evidence" value="ECO:0007669"/>
    <property type="project" value="UniProtKB-SubCell"/>
</dbReference>
<dbReference type="GO" id="GO:0051321">
    <property type="term" value="P:meiotic cell cycle"/>
    <property type="evidence" value="ECO:0007669"/>
    <property type="project" value="UniProtKB-KW"/>
</dbReference>
<keyword evidence="4" id="KW-0539">Nucleus</keyword>